<accession>A0A941F206</accession>
<dbReference type="InterPro" id="IPR001763">
    <property type="entry name" value="Rhodanese-like_dom"/>
</dbReference>
<dbReference type="AlphaFoldDB" id="A0A941F206"/>
<evidence type="ECO:0000256" key="1">
    <source>
        <dbReference type="SAM" id="MobiDB-lite"/>
    </source>
</evidence>
<dbReference type="RefSeq" id="WP_212189227.1">
    <property type="nucleotide sequence ID" value="NZ_JAGTAR010000008.1"/>
</dbReference>
<dbReference type="Pfam" id="PF00581">
    <property type="entry name" value="Rhodanese"/>
    <property type="match status" value="1"/>
</dbReference>
<dbReference type="PANTHER" id="PTHR43031:SF16">
    <property type="entry name" value="OXIDOREDUCTASE"/>
    <property type="match status" value="1"/>
</dbReference>
<dbReference type="Gene3D" id="3.40.250.10">
    <property type="entry name" value="Rhodanese-like domain"/>
    <property type="match status" value="1"/>
</dbReference>
<dbReference type="EMBL" id="JAGTAR010000008">
    <property type="protein sequence ID" value="MBR8535323.1"/>
    <property type="molecule type" value="Genomic_DNA"/>
</dbReference>
<dbReference type="SMART" id="SM00450">
    <property type="entry name" value="RHOD"/>
    <property type="match status" value="1"/>
</dbReference>
<dbReference type="PANTHER" id="PTHR43031">
    <property type="entry name" value="FAD-DEPENDENT OXIDOREDUCTASE"/>
    <property type="match status" value="1"/>
</dbReference>
<dbReference type="CDD" id="cd00158">
    <property type="entry name" value="RHOD"/>
    <property type="match status" value="1"/>
</dbReference>
<proteinExistence type="predicted"/>
<dbReference type="SUPFAM" id="SSF52821">
    <property type="entry name" value="Rhodanese/Cell cycle control phosphatase"/>
    <property type="match status" value="1"/>
</dbReference>
<dbReference type="PROSITE" id="PS00380">
    <property type="entry name" value="RHODANESE_1"/>
    <property type="match status" value="1"/>
</dbReference>
<feature type="domain" description="Rhodanese" evidence="2">
    <location>
        <begin position="59"/>
        <end position="150"/>
    </location>
</feature>
<protein>
    <submittedName>
        <fullName evidence="3">Rhodanese-like domain-containing protein</fullName>
    </submittedName>
</protein>
<feature type="compositionally biased region" description="Basic residues" evidence="1">
    <location>
        <begin position="192"/>
        <end position="206"/>
    </location>
</feature>
<dbReference type="Proteomes" id="UP000679220">
    <property type="component" value="Unassembled WGS sequence"/>
</dbReference>
<reference evidence="3" key="2">
    <citation type="submission" date="2021-04" db="EMBL/GenBank/DDBJ databases">
        <authorList>
            <person name="Zhang T."/>
            <person name="Zhang Y."/>
            <person name="Lu D."/>
            <person name="Zuo D."/>
            <person name="Du Z."/>
        </authorList>
    </citation>
    <scope>NUCLEOTIDE SEQUENCE</scope>
    <source>
        <strain evidence="3">JR1</strain>
    </source>
</reference>
<feature type="region of interest" description="Disordered" evidence="1">
    <location>
        <begin position="180"/>
        <end position="206"/>
    </location>
</feature>
<organism evidence="3 4">
    <name type="scientific">Carboxylicivirga sediminis</name>
    <dbReference type="NCBI Taxonomy" id="2006564"/>
    <lineage>
        <taxon>Bacteria</taxon>
        <taxon>Pseudomonadati</taxon>
        <taxon>Bacteroidota</taxon>
        <taxon>Bacteroidia</taxon>
        <taxon>Marinilabiliales</taxon>
        <taxon>Marinilabiliaceae</taxon>
        <taxon>Carboxylicivirga</taxon>
    </lineage>
</organism>
<dbReference type="InterPro" id="IPR001307">
    <property type="entry name" value="Thiosulphate_STrfase_CS"/>
</dbReference>
<dbReference type="GO" id="GO:0004792">
    <property type="term" value="F:thiosulfate-cyanide sulfurtransferase activity"/>
    <property type="evidence" value="ECO:0007669"/>
    <property type="project" value="InterPro"/>
</dbReference>
<evidence type="ECO:0000313" key="4">
    <source>
        <dbReference type="Proteomes" id="UP000679220"/>
    </source>
</evidence>
<sequence>MNMRLKLAMAIIPLGIIIAAVPENTTRPYKLTAPQLLDEVKEGIQFVSTDEVADMLIQKDPSLQLIDVRDKDSYDKFHLPGAINIPLADLLSVENEDYLNQDVKMNVFYSNGTTSSNEAWMITRQLGYINNYVMQGGLNHYAETIMNPSAPASTSPDDEFARYDFRKGASAALGGGNLNAAAEDAPSAPKPTIKKRAKKKRVAGGC</sequence>
<dbReference type="PROSITE" id="PS50206">
    <property type="entry name" value="RHODANESE_3"/>
    <property type="match status" value="1"/>
</dbReference>
<name>A0A941F206_9BACT</name>
<dbReference type="InterPro" id="IPR050229">
    <property type="entry name" value="GlpE_sulfurtransferase"/>
</dbReference>
<dbReference type="InterPro" id="IPR036873">
    <property type="entry name" value="Rhodanese-like_dom_sf"/>
</dbReference>
<evidence type="ECO:0000313" key="3">
    <source>
        <dbReference type="EMBL" id="MBR8535323.1"/>
    </source>
</evidence>
<keyword evidence="4" id="KW-1185">Reference proteome</keyword>
<comment type="caution">
    <text evidence="3">The sequence shown here is derived from an EMBL/GenBank/DDBJ whole genome shotgun (WGS) entry which is preliminary data.</text>
</comment>
<evidence type="ECO:0000259" key="2">
    <source>
        <dbReference type="PROSITE" id="PS50206"/>
    </source>
</evidence>
<gene>
    <name evidence="3" type="ORF">KDU71_07110</name>
</gene>
<reference evidence="3" key="1">
    <citation type="journal article" date="2018" name="Int. J. Syst. Evol. Microbiol.">
        <title>Carboxylicivirga sediminis sp. nov., isolated from coastal sediment.</title>
        <authorList>
            <person name="Wang F.Q."/>
            <person name="Ren L.H."/>
            <person name="Zou R.J."/>
            <person name="Sun Y.Z."/>
            <person name="Liu X.J."/>
            <person name="Jiang F."/>
            <person name="Liu L.J."/>
        </authorList>
    </citation>
    <scope>NUCLEOTIDE SEQUENCE</scope>
    <source>
        <strain evidence="3">JR1</strain>
    </source>
</reference>